<dbReference type="InterPro" id="IPR036339">
    <property type="entry name" value="PUB-like_dom_sf"/>
</dbReference>
<sequence length="321" mass="35202">MEDARLCISQIRSLSDQESSRESISLLIRILQKIATNPGVEKFRSIKLSNDRFRRYVWEIEPAQFLLFVIGFQTDEKNEFLILPAGIDVSVVLSLLSEGTGQPIVSAPERSTLKLTGTEKSGNVFTNPTIPVAAPPSVPSTTIPRGGLLVGLLDMGYTSEQASQALIQTDNTSVEKAIEWINANPRQFPPTIPTPSPSSSSSFPSVHSVPLVSRYQESSGERYAFLEKQREEVLRAAMIEKKESARARENLMKNMESDKKHQQANRAAATRIQAPVELPTHSQAKPSCIGLGDAGNVSIRVRLPNGSQNIIKILPEATVSI</sequence>
<feature type="region of interest" description="Disordered" evidence="1">
    <location>
        <begin position="255"/>
        <end position="274"/>
    </location>
</feature>
<feature type="domain" description="UBA" evidence="2">
    <location>
        <begin position="142"/>
        <end position="184"/>
    </location>
</feature>
<dbReference type="EMBL" id="JAKMXF010000221">
    <property type="protein sequence ID" value="KAI6654764.1"/>
    <property type="molecule type" value="Genomic_DNA"/>
</dbReference>
<dbReference type="Pfam" id="PF22562">
    <property type="entry name" value="UBA_7"/>
    <property type="match status" value="1"/>
</dbReference>
<evidence type="ECO:0000313" key="3">
    <source>
        <dbReference type="EMBL" id="KAI6654764.1"/>
    </source>
</evidence>
<organism evidence="3 4">
    <name type="scientific">Oopsacas minuta</name>
    <dbReference type="NCBI Taxonomy" id="111878"/>
    <lineage>
        <taxon>Eukaryota</taxon>
        <taxon>Metazoa</taxon>
        <taxon>Porifera</taxon>
        <taxon>Hexactinellida</taxon>
        <taxon>Hexasterophora</taxon>
        <taxon>Lyssacinosida</taxon>
        <taxon>Leucopsacidae</taxon>
        <taxon>Oopsacas</taxon>
    </lineage>
</organism>
<dbReference type="SMART" id="SM00580">
    <property type="entry name" value="PUG"/>
    <property type="match status" value="1"/>
</dbReference>
<dbReference type="Proteomes" id="UP001165289">
    <property type="component" value="Unassembled WGS sequence"/>
</dbReference>
<proteinExistence type="predicted"/>
<dbReference type="SUPFAM" id="SSF46934">
    <property type="entry name" value="UBA-like"/>
    <property type="match status" value="1"/>
</dbReference>
<gene>
    <name evidence="3" type="ORF">LOD99_2643</name>
</gene>
<name>A0AAV7K0K6_9METZ</name>
<dbReference type="Gene3D" id="1.10.8.10">
    <property type="entry name" value="DNA helicase RuvA subunit, C-terminal domain"/>
    <property type="match status" value="1"/>
</dbReference>
<accession>A0AAV7K0K6</accession>
<comment type="caution">
    <text evidence="3">The sequence shown here is derived from an EMBL/GenBank/DDBJ whole genome shotgun (WGS) entry which is preliminary data.</text>
</comment>
<dbReference type="CDD" id="cd09212">
    <property type="entry name" value="PUB"/>
    <property type="match status" value="1"/>
</dbReference>
<dbReference type="PROSITE" id="PS50030">
    <property type="entry name" value="UBA"/>
    <property type="match status" value="1"/>
</dbReference>
<dbReference type="PANTHER" id="PTHR46713">
    <property type="entry name" value="F13M7.16 PROTEIN"/>
    <property type="match status" value="1"/>
</dbReference>
<dbReference type="InterPro" id="IPR015940">
    <property type="entry name" value="UBA"/>
</dbReference>
<keyword evidence="4" id="KW-1185">Reference proteome</keyword>
<dbReference type="InterPro" id="IPR009060">
    <property type="entry name" value="UBA-like_sf"/>
</dbReference>
<evidence type="ECO:0000313" key="4">
    <source>
        <dbReference type="Proteomes" id="UP001165289"/>
    </source>
</evidence>
<dbReference type="SUPFAM" id="SSF143503">
    <property type="entry name" value="PUG domain-like"/>
    <property type="match status" value="1"/>
</dbReference>
<protein>
    <submittedName>
        <fullName evidence="3">Thioredoxin-1</fullName>
    </submittedName>
</protein>
<dbReference type="Gene3D" id="1.20.58.2190">
    <property type="match status" value="1"/>
</dbReference>
<reference evidence="3 4" key="1">
    <citation type="journal article" date="2023" name="BMC Biol.">
        <title>The compact genome of the sponge Oopsacas minuta (Hexactinellida) is lacking key metazoan core genes.</title>
        <authorList>
            <person name="Santini S."/>
            <person name="Schenkelaars Q."/>
            <person name="Jourda C."/>
            <person name="Duchesne M."/>
            <person name="Belahbib H."/>
            <person name="Rocher C."/>
            <person name="Selva M."/>
            <person name="Riesgo A."/>
            <person name="Vervoort M."/>
            <person name="Leys S.P."/>
            <person name="Kodjabachian L."/>
            <person name="Le Bivic A."/>
            <person name="Borchiellini C."/>
            <person name="Claverie J.M."/>
            <person name="Renard E."/>
        </authorList>
    </citation>
    <scope>NUCLEOTIDE SEQUENCE [LARGE SCALE GENOMIC DNA]</scope>
    <source>
        <strain evidence="3">SPO-2</strain>
    </source>
</reference>
<dbReference type="AlphaFoldDB" id="A0AAV7K0K6"/>
<dbReference type="InterPro" id="IPR018997">
    <property type="entry name" value="PUB_domain"/>
</dbReference>
<dbReference type="PANTHER" id="PTHR46713:SF1">
    <property type="entry name" value="F13M7.16 PROTEIN"/>
    <property type="match status" value="1"/>
</dbReference>
<evidence type="ECO:0000256" key="1">
    <source>
        <dbReference type="SAM" id="MobiDB-lite"/>
    </source>
</evidence>
<dbReference type="Pfam" id="PF09409">
    <property type="entry name" value="PUB"/>
    <property type="match status" value="1"/>
</dbReference>
<evidence type="ECO:0000259" key="2">
    <source>
        <dbReference type="PROSITE" id="PS50030"/>
    </source>
</evidence>